<accession>A0A0M0JDL5</accession>
<keyword evidence="3" id="KW-1185">Reference proteome</keyword>
<organism evidence="2 3">
    <name type="scientific">Chrysochromulina tobinii</name>
    <dbReference type="NCBI Taxonomy" id="1460289"/>
    <lineage>
        <taxon>Eukaryota</taxon>
        <taxon>Haptista</taxon>
        <taxon>Haptophyta</taxon>
        <taxon>Prymnesiophyceae</taxon>
        <taxon>Prymnesiales</taxon>
        <taxon>Chrysochromulinaceae</taxon>
        <taxon>Chrysochromulina</taxon>
    </lineage>
</organism>
<keyword evidence="1" id="KW-0472">Membrane</keyword>
<name>A0A0M0JDL5_9EUKA</name>
<dbReference type="EMBL" id="JWZX01003081">
    <property type="protein sequence ID" value="KOO24555.1"/>
    <property type="molecule type" value="Genomic_DNA"/>
</dbReference>
<dbReference type="AlphaFoldDB" id="A0A0M0JDL5"/>
<keyword evidence="1" id="KW-0812">Transmembrane</keyword>
<gene>
    <name evidence="2" type="ORF">Ctob_009190</name>
</gene>
<keyword evidence="1" id="KW-1133">Transmembrane helix</keyword>
<sequence>MGRHWSINEYDMNAMWYIAGSCAGSSCCAQTVCQRCTRTTTRCSRRLHDLFDGEELVHYNTSMAAIETDEADADFDRHEVFEDDSPLSEAQEPEESFPWASPLGRRLQADNCRQVTSTYDCNCQCTSRVYARACTVNCVPYWRSFVPIRVIVGAPAPGFFLEPEDRQALYEYSAMMSVNATPAAVKEQYLAGVDHTDPALTDAVEMAETYTLPGFASVTTPSVTGGYSRVLTVKYEHGAYRTSAIRNLQQPQFMPGTVSECFYDPHLNPNAATISREYLKFADEMGWAMWKWLLLSLLVIGTVTWALLYVNPAALGGEVVINSMTVVHSDIISMH</sequence>
<evidence type="ECO:0000313" key="3">
    <source>
        <dbReference type="Proteomes" id="UP000037460"/>
    </source>
</evidence>
<evidence type="ECO:0000256" key="1">
    <source>
        <dbReference type="SAM" id="Phobius"/>
    </source>
</evidence>
<feature type="transmembrane region" description="Helical" evidence="1">
    <location>
        <begin position="292"/>
        <end position="310"/>
    </location>
</feature>
<dbReference type="PROSITE" id="PS51257">
    <property type="entry name" value="PROKAR_LIPOPROTEIN"/>
    <property type="match status" value="1"/>
</dbReference>
<dbReference type="Proteomes" id="UP000037460">
    <property type="component" value="Unassembled WGS sequence"/>
</dbReference>
<reference evidence="3" key="1">
    <citation type="journal article" date="2015" name="PLoS Genet.">
        <title>Genome Sequence and Transcriptome Analyses of Chrysochromulina tobin: Metabolic Tools for Enhanced Algal Fitness in the Prominent Order Prymnesiales (Haptophyceae).</title>
        <authorList>
            <person name="Hovde B.T."/>
            <person name="Deodato C.R."/>
            <person name="Hunsperger H.M."/>
            <person name="Ryken S.A."/>
            <person name="Yost W."/>
            <person name="Jha R.K."/>
            <person name="Patterson J."/>
            <person name="Monnat R.J. Jr."/>
            <person name="Barlow S.B."/>
            <person name="Starkenburg S.R."/>
            <person name="Cattolico R.A."/>
        </authorList>
    </citation>
    <scope>NUCLEOTIDE SEQUENCE</scope>
    <source>
        <strain evidence="3">CCMP291</strain>
    </source>
</reference>
<comment type="caution">
    <text evidence="2">The sequence shown here is derived from an EMBL/GenBank/DDBJ whole genome shotgun (WGS) entry which is preliminary data.</text>
</comment>
<protein>
    <submittedName>
        <fullName evidence="2">Uncharacterized protein</fullName>
    </submittedName>
</protein>
<proteinExistence type="predicted"/>
<evidence type="ECO:0000313" key="2">
    <source>
        <dbReference type="EMBL" id="KOO24555.1"/>
    </source>
</evidence>